<evidence type="ECO:0000259" key="2">
    <source>
        <dbReference type="Pfam" id="PF04480"/>
    </source>
</evidence>
<comment type="caution">
    <text evidence="3">The sequence shown here is derived from an EMBL/GenBank/DDBJ whole genome shotgun (WGS) entry which is preliminary data.</text>
</comment>
<dbReference type="InterPro" id="IPR011335">
    <property type="entry name" value="Restrct_endonuc-II-like"/>
</dbReference>
<dbReference type="EMBL" id="VUOA01000006">
    <property type="protein sequence ID" value="KAA2242213.1"/>
    <property type="molecule type" value="Genomic_DNA"/>
</dbReference>
<proteinExistence type="predicted"/>
<dbReference type="CDD" id="cd01038">
    <property type="entry name" value="Endonuclease_DUF559"/>
    <property type="match status" value="1"/>
</dbReference>
<reference evidence="3 4" key="2">
    <citation type="submission" date="2019-09" db="EMBL/GenBank/DDBJ databases">
        <authorList>
            <person name="Jin C."/>
        </authorList>
    </citation>
    <scope>NUCLEOTIDE SEQUENCE [LARGE SCALE GENOMIC DNA]</scope>
    <source>
        <strain evidence="3 4">BN140002</strain>
    </source>
</reference>
<organism evidence="3 4">
    <name type="scientific">Salinarimonas soli</name>
    <dbReference type="NCBI Taxonomy" id="1638099"/>
    <lineage>
        <taxon>Bacteria</taxon>
        <taxon>Pseudomonadati</taxon>
        <taxon>Pseudomonadota</taxon>
        <taxon>Alphaproteobacteria</taxon>
        <taxon>Hyphomicrobiales</taxon>
        <taxon>Salinarimonadaceae</taxon>
        <taxon>Salinarimonas</taxon>
    </lineage>
</organism>
<dbReference type="InterPro" id="IPR047216">
    <property type="entry name" value="Endonuclease_DUF559_bact"/>
</dbReference>
<feature type="region of interest" description="Disordered" evidence="1">
    <location>
        <begin position="111"/>
        <end position="134"/>
    </location>
</feature>
<dbReference type="OrthoDB" id="9798754at2"/>
<keyword evidence="4" id="KW-1185">Reference proteome</keyword>
<dbReference type="SUPFAM" id="SSF52980">
    <property type="entry name" value="Restriction endonuclease-like"/>
    <property type="match status" value="1"/>
</dbReference>
<accession>A0A5B2VR17</accession>
<evidence type="ECO:0000313" key="3">
    <source>
        <dbReference type="EMBL" id="KAA2242213.1"/>
    </source>
</evidence>
<reference evidence="3 4" key="1">
    <citation type="submission" date="2019-09" db="EMBL/GenBank/DDBJ databases">
        <title>Salinarimonas rosea gen. nov., sp. nov., a new member of the a-2 subgroup of the Proteobacteria.</title>
        <authorList>
            <person name="Liu J."/>
        </authorList>
    </citation>
    <scope>NUCLEOTIDE SEQUENCE [LARGE SCALE GENOMIC DNA]</scope>
    <source>
        <strain evidence="3 4">BN140002</strain>
    </source>
</reference>
<dbReference type="InterPro" id="IPR007569">
    <property type="entry name" value="DUF559"/>
</dbReference>
<dbReference type="PANTHER" id="PTHR38590:SF1">
    <property type="entry name" value="BLL0828 PROTEIN"/>
    <property type="match status" value="1"/>
</dbReference>
<name>A0A5B2VR17_9HYPH</name>
<dbReference type="AlphaFoldDB" id="A0A5B2VR17"/>
<feature type="compositionally biased region" description="Pro residues" evidence="1">
    <location>
        <begin position="116"/>
        <end position="126"/>
    </location>
</feature>
<dbReference type="RefSeq" id="WP_149815484.1">
    <property type="nucleotide sequence ID" value="NZ_VUOA01000006.1"/>
</dbReference>
<sequence>MTTHQRQFARTLRRQATSAEDLLWQALRGRRLDGLKVRRQVPLLTYTLDFVCVERRLVVELDGRGHAWEADYDARRTREVEAHGLRLIRVPNAMVLDDLDVVLHHIAMAARSHQPPGVPPSPPAPLPSGRGEER</sequence>
<evidence type="ECO:0000313" key="4">
    <source>
        <dbReference type="Proteomes" id="UP000323142"/>
    </source>
</evidence>
<dbReference type="PANTHER" id="PTHR38590">
    <property type="entry name" value="BLL0828 PROTEIN"/>
    <property type="match status" value="1"/>
</dbReference>
<dbReference type="Gene3D" id="3.40.960.10">
    <property type="entry name" value="VSR Endonuclease"/>
    <property type="match status" value="1"/>
</dbReference>
<dbReference type="Proteomes" id="UP000323142">
    <property type="component" value="Unassembled WGS sequence"/>
</dbReference>
<evidence type="ECO:0000256" key="1">
    <source>
        <dbReference type="SAM" id="MobiDB-lite"/>
    </source>
</evidence>
<protein>
    <submittedName>
        <fullName evidence="3">DUF559 domain-containing protein</fullName>
    </submittedName>
</protein>
<dbReference type="Pfam" id="PF04480">
    <property type="entry name" value="DUF559"/>
    <property type="match status" value="1"/>
</dbReference>
<gene>
    <name evidence="3" type="ORF">F0L46_02680</name>
</gene>
<feature type="domain" description="DUF559" evidence="2">
    <location>
        <begin position="5"/>
        <end position="108"/>
    </location>
</feature>